<evidence type="ECO:0008006" key="3">
    <source>
        <dbReference type="Google" id="ProtNLM"/>
    </source>
</evidence>
<dbReference type="AlphaFoldDB" id="W8TDE3"/>
<dbReference type="eggNOG" id="ENOG50338TW">
    <property type="taxonomic scope" value="Bacteria"/>
</dbReference>
<reference evidence="1 2" key="1">
    <citation type="journal article" date="2014" name="Genome Announc.">
        <title>Complete Genome Sequence of Amino Acid-Utilizing Eubacterium acidaminophilum al-2 (DSM 3953).</title>
        <authorList>
            <person name="Poehlein A."/>
            <person name="Andreesen J.R."/>
            <person name="Daniel R."/>
        </authorList>
    </citation>
    <scope>NUCLEOTIDE SEQUENCE [LARGE SCALE GENOMIC DNA]</scope>
    <source>
        <strain evidence="1 2">DSM 3953</strain>
    </source>
</reference>
<dbReference type="HOGENOM" id="CLU_163283_1_0_9"/>
<dbReference type="EMBL" id="CP007452">
    <property type="protein sequence ID" value="AHM55843.1"/>
    <property type="molecule type" value="Genomic_DNA"/>
</dbReference>
<dbReference type="KEGG" id="eac:EAL2_c05410"/>
<dbReference type="PATRIC" id="fig|1286171.3.peg.483"/>
<dbReference type="Proteomes" id="UP000019591">
    <property type="component" value="Chromosome"/>
</dbReference>
<dbReference type="RefSeq" id="WP_025434882.1">
    <property type="nucleotide sequence ID" value="NZ_CP007452.1"/>
</dbReference>
<gene>
    <name evidence="1" type="ORF">EAL2_c05410</name>
</gene>
<evidence type="ECO:0000313" key="2">
    <source>
        <dbReference type="Proteomes" id="UP000019591"/>
    </source>
</evidence>
<proteinExistence type="predicted"/>
<keyword evidence="2" id="KW-1185">Reference proteome</keyword>
<accession>W8TDE3</accession>
<dbReference type="STRING" id="1286171.EAL2_c05410"/>
<protein>
    <recommendedName>
        <fullName evidence="3">Phage protein</fullName>
    </recommendedName>
</protein>
<evidence type="ECO:0000313" key="1">
    <source>
        <dbReference type="EMBL" id="AHM55843.1"/>
    </source>
</evidence>
<organism evidence="1 2">
    <name type="scientific">Peptoclostridium acidaminophilum DSM 3953</name>
    <dbReference type="NCBI Taxonomy" id="1286171"/>
    <lineage>
        <taxon>Bacteria</taxon>
        <taxon>Bacillati</taxon>
        <taxon>Bacillota</taxon>
        <taxon>Clostridia</taxon>
        <taxon>Peptostreptococcales</taxon>
        <taxon>Peptoclostridiaceae</taxon>
        <taxon>Peptoclostridium</taxon>
    </lineage>
</organism>
<name>W8TDE3_PEPAC</name>
<dbReference type="OrthoDB" id="1801573at2"/>
<sequence length="111" mass="12335">MKAAELKHKGIKFKLGDKEYELKLNMNTFCELEEVYGDLNTAFDDLQNMKLKAVRALIYAAVKAEDESVSLKAIGEQLGLNDLERLGTAINEALTKAMPEVEENLGETKAT</sequence>